<accession>A0A8S2FYQ4</accession>
<reference evidence="1" key="1">
    <citation type="submission" date="2021-02" db="EMBL/GenBank/DDBJ databases">
        <authorList>
            <person name="Nowell W R."/>
        </authorList>
    </citation>
    <scope>NUCLEOTIDE SEQUENCE</scope>
</reference>
<dbReference type="EMBL" id="CAJNOK010048098">
    <property type="protein sequence ID" value="CAF1590732.1"/>
    <property type="molecule type" value="Genomic_DNA"/>
</dbReference>
<dbReference type="EMBL" id="CAJOBA010071504">
    <property type="protein sequence ID" value="CAF4394450.1"/>
    <property type="molecule type" value="Genomic_DNA"/>
</dbReference>
<sequence length="57" mass="6750">YEVLDKQCLSYSYICPWGKNCNDKTDKHLLNTVHIPPKMYSGENKCLKMINEMIELR</sequence>
<name>A0A8S2FYQ4_9BILA</name>
<dbReference type="Proteomes" id="UP000682733">
    <property type="component" value="Unassembled WGS sequence"/>
</dbReference>
<gene>
    <name evidence="1" type="ORF">OVA965_LOCUS41528</name>
    <name evidence="2" type="ORF">TMI583_LOCUS43203</name>
</gene>
<evidence type="ECO:0000313" key="1">
    <source>
        <dbReference type="EMBL" id="CAF1590732.1"/>
    </source>
</evidence>
<feature type="non-terminal residue" evidence="1">
    <location>
        <position position="1"/>
    </location>
</feature>
<evidence type="ECO:0000313" key="2">
    <source>
        <dbReference type="EMBL" id="CAF4394450.1"/>
    </source>
</evidence>
<organism evidence="1 3">
    <name type="scientific">Didymodactylos carnosus</name>
    <dbReference type="NCBI Taxonomy" id="1234261"/>
    <lineage>
        <taxon>Eukaryota</taxon>
        <taxon>Metazoa</taxon>
        <taxon>Spiralia</taxon>
        <taxon>Gnathifera</taxon>
        <taxon>Rotifera</taxon>
        <taxon>Eurotatoria</taxon>
        <taxon>Bdelloidea</taxon>
        <taxon>Philodinida</taxon>
        <taxon>Philodinidae</taxon>
        <taxon>Didymodactylos</taxon>
    </lineage>
</organism>
<dbReference type="AlphaFoldDB" id="A0A8S2FYQ4"/>
<dbReference type="Proteomes" id="UP000677228">
    <property type="component" value="Unassembled WGS sequence"/>
</dbReference>
<proteinExistence type="predicted"/>
<evidence type="ECO:0000313" key="3">
    <source>
        <dbReference type="Proteomes" id="UP000677228"/>
    </source>
</evidence>
<comment type="caution">
    <text evidence="1">The sequence shown here is derived from an EMBL/GenBank/DDBJ whole genome shotgun (WGS) entry which is preliminary data.</text>
</comment>
<protein>
    <submittedName>
        <fullName evidence="1">Uncharacterized protein</fullName>
    </submittedName>
</protein>